<evidence type="ECO:0000256" key="3">
    <source>
        <dbReference type="ARBA" id="ARBA00023125"/>
    </source>
</evidence>
<keyword evidence="2" id="KW-0235">DNA replication</keyword>
<dbReference type="AlphaFoldDB" id="A0A437QD95"/>
<dbReference type="RefSeq" id="WP_127692679.1">
    <property type="nucleotide sequence ID" value="NZ_SACQ01000001.1"/>
</dbReference>
<evidence type="ECO:0000256" key="2">
    <source>
        <dbReference type="ARBA" id="ARBA00022705"/>
    </source>
</evidence>
<protein>
    <recommendedName>
        <fullName evidence="6">DNA replication terminus site-binding protein</fullName>
    </recommendedName>
</protein>
<evidence type="ECO:0000256" key="1">
    <source>
        <dbReference type="ARBA" id="ARBA00022490"/>
    </source>
</evidence>
<dbReference type="InterPro" id="IPR036384">
    <property type="entry name" value="Tus_sf"/>
</dbReference>
<dbReference type="InterPro" id="IPR008865">
    <property type="entry name" value="DNA_replication_term_site-bd"/>
</dbReference>
<dbReference type="Gene3D" id="3.50.14.10">
    <property type="entry name" value="Replication terminator Tus, domain 1 superfamily/Replication terminator Tus"/>
    <property type="match status" value="1"/>
</dbReference>
<sequence>MYSDVIESCERMTSDLQRFASAFNTEKPVTKLLWEPVAPPKIALTAYTNLWHEAHGDGRATERLYGVVGCSPDLLALAKQVNMSKTLFQQSVKATREQQRAEVLGHLSAIENPIRTALNYNGLGRLHLKQCYRLLPILDERPDSIRFSWYTSGRSIKKITATQCLELLCRFDQSQPHIQRQLDLLKALSDSDDLAQVQEQKPLVRANFAWRVSENTWRRSARNCPLPILLPLDHGQALPELKEPTPEPPERSRSVRSDRIIEDTAFLPSIRVHRYIG</sequence>
<dbReference type="EMBL" id="SACQ01000001">
    <property type="protein sequence ID" value="RVU32510.1"/>
    <property type="molecule type" value="Genomic_DNA"/>
</dbReference>
<dbReference type="SUPFAM" id="SSF56596">
    <property type="entry name" value="Replication terminator protein (Tus)"/>
    <property type="match status" value="1"/>
</dbReference>
<dbReference type="GO" id="GO:0006274">
    <property type="term" value="P:DNA replication termination"/>
    <property type="evidence" value="ECO:0007669"/>
    <property type="project" value="InterPro"/>
</dbReference>
<evidence type="ECO:0008006" key="6">
    <source>
        <dbReference type="Google" id="ProtNLM"/>
    </source>
</evidence>
<accession>A0A437QD95</accession>
<dbReference type="GO" id="GO:0003677">
    <property type="term" value="F:DNA binding"/>
    <property type="evidence" value="ECO:0007669"/>
    <property type="project" value="UniProtKB-KW"/>
</dbReference>
<comment type="caution">
    <text evidence="4">The sequence shown here is derived from an EMBL/GenBank/DDBJ whole genome shotgun (WGS) entry which is preliminary data.</text>
</comment>
<dbReference type="Proteomes" id="UP000282818">
    <property type="component" value="Unassembled WGS sequence"/>
</dbReference>
<dbReference type="InterPro" id="IPR036381">
    <property type="entry name" value="Tus_dom1"/>
</dbReference>
<dbReference type="Pfam" id="PF05472">
    <property type="entry name" value="Ter"/>
    <property type="match status" value="1"/>
</dbReference>
<evidence type="ECO:0000313" key="4">
    <source>
        <dbReference type="EMBL" id="RVU32510.1"/>
    </source>
</evidence>
<name>A0A437QD95_9GAMM</name>
<keyword evidence="5" id="KW-1185">Reference proteome</keyword>
<organism evidence="4 5">
    <name type="scientific">Neptunomonas marina</name>
    <dbReference type="NCBI Taxonomy" id="1815562"/>
    <lineage>
        <taxon>Bacteria</taxon>
        <taxon>Pseudomonadati</taxon>
        <taxon>Pseudomonadota</taxon>
        <taxon>Gammaproteobacteria</taxon>
        <taxon>Oceanospirillales</taxon>
        <taxon>Oceanospirillaceae</taxon>
        <taxon>Neptunomonas</taxon>
    </lineage>
</organism>
<dbReference type="GO" id="GO:0005737">
    <property type="term" value="C:cytoplasm"/>
    <property type="evidence" value="ECO:0007669"/>
    <property type="project" value="InterPro"/>
</dbReference>
<evidence type="ECO:0000313" key="5">
    <source>
        <dbReference type="Proteomes" id="UP000282818"/>
    </source>
</evidence>
<proteinExistence type="predicted"/>
<keyword evidence="1" id="KW-0963">Cytoplasm</keyword>
<reference evidence="4 5" key="1">
    <citation type="submission" date="2019-01" db="EMBL/GenBank/DDBJ databases">
        <authorList>
            <person name="Chen W.-M."/>
        </authorList>
    </citation>
    <scope>NUCLEOTIDE SEQUENCE [LARGE SCALE GENOMIC DNA]</scope>
    <source>
        <strain evidence="4 5">HPM-16</strain>
    </source>
</reference>
<keyword evidence="3" id="KW-0238">DNA-binding</keyword>
<gene>
    <name evidence="4" type="ORF">EOE65_02340</name>
</gene>